<keyword evidence="1" id="KW-0343">GTPase activation</keyword>
<dbReference type="PROSITE" id="PS50086">
    <property type="entry name" value="TBC_RABGAP"/>
    <property type="match status" value="1"/>
</dbReference>
<evidence type="ECO:0000259" key="2">
    <source>
        <dbReference type="PROSITE" id="PS50086"/>
    </source>
</evidence>
<dbReference type="Gene3D" id="1.10.472.80">
    <property type="entry name" value="Ypt/Rab-GAP domain of gyp1p, domain 3"/>
    <property type="match status" value="1"/>
</dbReference>
<dbReference type="InterPro" id="IPR021935">
    <property type="entry name" value="SGSM1/2_RBD"/>
</dbReference>
<dbReference type="SUPFAM" id="SSF47923">
    <property type="entry name" value="Ypt/Rab-GAP domain of gyp1p"/>
    <property type="match status" value="2"/>
</dbReference>
<proteinExistence type="predicted"/>
<gene>
    <name evidence="3" type="primary">Necator_chrII.g8712</name>
    <name evidence="3" type="ORF">RB195_020917</name>
</gene>
<name>A0ABR1CPL4_NECAM</name>
<keyword evidence="4" id="KW-1185">Reference proteome</keyword>
<protein>
    <recommendedName>
        <fullName evidence="2">Rab-GAP TBC domain-containing protein</fullName>
    </recommendedName>
</protein>
<dbReference type="Proteomes" id="UP001303046">
    <property type="component" value="Unassembled WGS sequence"/>
</dbReference>
<dbReference type="PANTHER" id="PTHR22957:SF645">
    <property type="entry name" value="LD27216P"/>
    <property type="match status" value="1"/>
</dbReference>
<dbReference type="SMART" id="SM00164">
    <property type="entry name" value="TBC"/>
    <property type="match status" value="1"/>
</dbReference>
<dbReference type="Gene3D" id="1.10.8.270">
    <property type="entry name" value="putative rabgap domain of human tbc1 domain family member 14 like domains"/>
    <property type="match status" value="1"/>
</dbReference>
<organism evidence="3 4">
    <name type="scientific">Necator americanus</name>
    <name type="common">Human hookworm</name>
    <dbReference type="NCBI Taxonomy" id="51031"/>
    <lineage>
        <taxon>Eukaryota</taxon>
        <taxon>Metazoa</taxon>
        <taxon>Ecdysozoa</taxon>
        <taxon>Nematoda</taxon>
        <taxon>Chromadorea</taxon>
        <taxon>Rhabditida</taxon>
        <taxon>Rhabditina</taxon>
        <taxon>Rhabditomorpha</taxon>
        <taxon>Strongyloidea</taxon>
        <taxon>Ancylostomatidae</taxon>
        <taxon>Bunostominae</taxon>
        <taxon>Necator</taxon>
    </lineage>
</organism>
<dbReference type="InterPro" id="IPR035969">
    <property type="entry name" value="Rab-GAP_TBC_sf"/>
</dbReference>
<sequence length="767" mass="87349">MSVVAPDRFTMKPQKSVTSIALNQTYCVCLVQTGDCPYGIRAGINDIIWRCLGGRRGRDATPLARQGDGLRAPIDLIIYFENTEFTSTQLHLSLGISQLPPITPGQLLPDVLMLTSRILDLLGVAVWWDDLSLRITATFIFMLPYVAYKYVKNKREANRREMESTLDSLASHLSRSMIPDQVVLRISGVSAKFAEDSDEYISGTLTIVEKAVGVFIEWFPSEDLNSRYAPDTSGWVLAEDGGETQTLHSPSSSPDKASGENLNKLAFSIDVNDLSSFRNMEPKKGQGYPCIRLISKDGTSYVPLYFTTESTVNFIDVLQRYITLRRSAREPNLVLVVDSKTEALAQSVIALGQNDDVLSRFMKNPYAAALTGFGKITSFMQEQMIPALLDSDEVSQEEQIRAMRELSQREDDAAKLRINLDAASEFELVTQLELPPRPDIYRESPVTQEIWDKFKMADGTVDPQNIHHLKMNVFRGGLNPDLRKEAWKYLLGYRAWDETNSQFEKKRSKLAKEYERLKAQWMSITEDQESRFFSYSKRKGLVEKDVARTDRSISYFSGDENPNLAMLQNILMTYVMYNFDLGYVQGMSDFASPLLFVMGNEVDTFWCFVELMKKIQRNFEKDQAAIKLQMYQLRDLVMIVNPQLANYLESHQSDDMYFCFRWVLVWFKRELSFADTCKLWEVLWTGQPCPNFLLLVCVAILDAQMNTIIDNKFGLTEILKHVNDLSMHLVLDDVMTAAEAIFHQLSASQDKLPAHICEYLNLGETAT</sequence>
<dbReference type="InterPro" id="IPR000195">
    <property type="entry name" value="Rab-GAP-TBC_dom"/>
</dbReference>
<dbReference type="EMBL" id="JAVFWL010000002">
    <property type="protein sequence ID" value="KAK6739136.1"/>
    <property type="molecule type" value="Genomic_DNA"/>
</dbReference>
<dbReference type="Gene3D" id="2.30.29.230">
    <property type="match status" value="1"/>
</dbReference>
<dbReference type="Pfam" id="PF00566">
    <property type="entry name" value="RabGAP-TBC"/>
    <property type="match status" value="1"/>
</dbReference>
<reference evidence="3 4" key="1">
    <citation type="submission" date="2023-08" db="EMBL/GenBank/DDBJ databases">
        <title>A Necator americanus chromosomal reference genome.</title>
        <authorList>
            <person name="Ilik V."/>
            <person name="Petrzelkova K.J."/>
            <person name="Pardy F."/>
            <person name="Fuh T."/>
            <person name="Niatou-Singa F.S."/>
            <person name="Gouil Q."/>
            <person name="Baker L."/>
            <person name="Ritchie M.E."/>
            <person name="Jex A.R."/>
            <person name="Gazzola D."/>
            <person name="Li H."/>
            <person name="Toshio Fujiwara R."/>
            <person name="Zhan B."/>
            <person name="Aroian R.V."/>
            <person name="Pafco B."/>
            <person name="Schwarz E.M."/>
        </authorList>
    </citation>
    <scope>NUCLEOTIDE SEQUENCE [LARGE SCALE GENOMIC DNA]</scope>
    <source>
        <strain evidence="3 4">Aroian</strain>
        <tissue evidence="3">Whole animal</tissue>
    </source>
</reference>
<accession>A0ABR1CPL4</accession>
<evidence type="ECO:0000313" key="3">
    <source>
        <dbReference type="EMBL" id="KAK6739136.1"/>
    </source>
</evidence>
<comment type="caution">
    <text evidence="3">The sequence shown here is derived from an EMBL/GenBank/DDBJ whole genome shotgun (WGS) entry which is preliminary data.</text>
</comment>
<evidence type="ECO:0000313" key="4">
    <source>
        <dbReference type="Proteomes" id="UP001303046"/>
    </source>
</evidence>
<feature type="domain" description="Rab-GAP TBC" evidence="2">
    <location>
        <begin position="477"/>
        <end position="687"/>
    </location>
</feature>
<dbReference type="Pfam" id="PF12068">
    <property type="entry name" value="PH_RBD"/>
    <property type="match status" value="1"/>
</dbReference>
<evidence type="ECO:0000256" key="1">
    <source>
        <dbReference type="ARBA" id="ARBA00022468"/>
    </source>
</evidence>
<dbReference type="PANTHER" id="PTHR22957">
    <property type="entry name" value="TBC1 DOMAIN FAMILY MEMBER GTPASE-ACTIVATING PROTEIN"/>
    <property type="match status" value="1"/>
</dbReference>